<dbReference type="InterPro" id="IPR033900">
    <property type="entry name" value="Gram_neg_porin_domain"/>
</dbReference>
<evidence type="ECO:0000313" key="13">
    <source>
        <dbReference type="EMBL" id="MBQ0937432.1"/>
    </source>
</evidence>
<comment type="subunit">
    <text evidence="2">Homotrimer.</text>
</comment>
<comment type="caution">
    <text evidence="13">The sequence shown here is derived from an EMBL/GenBank/DDBJ whole genome shotgun (WGS) entry which is preliminary data.</text>
</comment>
<keyword evidence="7" id="KW-0406">Ion transport</keyword>
<dbReference type="InterPro" id="IPR001702">
    <property type="entry name" value="Porin_Gram-ve"/>
</dbReference>
<evidence type="ECO:0000256" key="10">
    <source>
        <dbReference type="ARBA" id="ARBA00023237"/>
    </source>
</evidence>
<dbReference type="PANTHER" id="PTHR34501">
    <property type="entry name" value="PROTEIN YDDL-RELATED"/>
    <property type="match status" value="1"/>
</dbReference>
<dbReference type="CDD" id="cd00342">
    <property type="entry name" value="gram_neg_porins"/>
    <property type="match status" value="1"/>
</dbReference>
<evidence type="ECO:0000256" key="3">
    <source>
        <dbReference type="ARBA" id="ARBA00022448"/>
    </source>
</evidence>
<dbReference type="PRINTS" id="PR00184">
    <property type="entry name" value="NEISSPPORIN"/>
</dbReference>
<protein>
    <submittedName>
        <fullName evidence="13">Porin</fullName>
    </submittedName>
</protein>
<evidence type="ECO:0000259" key="12">
    <source>
        <dbReference type="Pfam" id="PF13609"/>
    </source>
</evidence>
<feature type="domain" description="Porin" evidence="12">
    <location>
        <begin position="7"/>
        <end position="288"/>
    </location>
</feature>
<comment type="subcellular location">
    <subcellularLocation>
        <location evidence="1">Cell outer membrane</location>
        <topology evidence="1">Multi-pass membrane protein</topology>
    </subcellularLocation>
</comment>
<dbReference type="RefSeq" id="WP_210810983.1">
    <property type="nucleotide sequence ID" value="NZ_JAGQDG010000008.1"/>
</dbReference>
<dbReference type="InterPro" id="IPR002299">
    <property type="entry name" value="Porin_Neis"/>
</dbReference>
<dbReference type="EMBL" id="JAGQDG010000008">
    <property type="protein sequence ID" value="MBQ0937432.1"/>
    <property type="molecule type" value="Genomic_DNA"/>
</dbReference>
<keyword evidence="3" id="KW-0813">Transport</keyword>
<keyword evidence="4" id="KW-1134">Transmembrane beta strand</keyword>
<evidence type="ECO:0000256" key="7">
    <source>
        <dbReference type="ARBA" id="ARBA00023065"/>
    </source>
</evidence>
<keyword evidence="6 11" id="KW-0732">Signal</keyword>
<name>A0ABS5E220_9BURK</name>
<keyword evidence="9" id="KW-0472">Membrane</keyword>
<reference evidence="13 14" key="1">
    <citation type="submission" date="2021-04" db="EMBL/GenBank/DDBJ databases">
        <title>The genome sequence of type strain Ideonella paludis KCTC 32238.</title>
        <authorList>
            <person name="Liu Y."/>
        </authorList>
    </citation>
    <scope>NUCLEOTIDE SEQUENCE [LARGE SCALE GENOMIC DNA]</scope>
    <source>
        <strain evidence="13 14">KCTC 32238</strain>
    </source>
</reference>
<feature type="signal peptide" evidence="11">
    <location>
        <begin position="1"/>
        <end position="20"/>
    </location>
</feature>
<dbReference type="Proteomes" id="UP000672097">
    <property type="component" value="Unassembled WGS sequence"/>
</dbReference>
<organism evidence="13 14">
    <name type="scientific">Ideonella paludis</name>
    <dbReference type="NCBI Taxonomy" id="1233411"/>
    <lineage>
        <taxon>Bacteria</taxon>
        <taxon>Pseudomonadati</taxon>
        <taxon>Pseudomonadota</taxon>
        <taxon>Betaproteobacteria</taxon>
        <taxon>Burkholderiales</taxon>
        <taxon>Sphaerotilaceae</taxon>
        <taxon>Ideonella</taxon>
    </lineage>
</organism>
<dbReference type="Pfam" id="PF13609">
    <property type="entry name" value="Porin_4"/>
    <property type="match status" value="1"/>
</dbReference>
<keyword evidence="14" id="KW-1185">Reference proteome</keyword>
<evidence type="ECO:0000256" key="5">
    <source>
        <dbReference type="ARBA" id="ARBA00022692"/>
    </source>
</evidence>
<keyword evidence="5" id="KW-0812">Transmembrane</keyword>
<dbReference type="SUPFAM" id="SSF56935">
    <property type="entry name" value="Porins"/>
    <property type="match status" value="1"/>
</dbReference>
<evidence type="ECO:0000256" key="4">
    <source>
        <dbReference type="ARBA" id="ARBA00022452"/>
    </source>
</evidence>
<gene>
    <name evidence="13" type="ORF">KAK11_19055</name>
</gene>
<evidence type="ECO:0000256" key="9">
    <source>
        <dbReference type="ARBA" id="ARBA00023136"/>
    </source>
</evidence>
<accession>A0ABS5E220</accession>
<dbReference type="Gene3D" id="2.40.160.10">
    <property type="entry name" value="Porin"/>
    <property type="match status" value="1"/>
</dbReference>
<sequence>MKKSILALAVLGAFAGAASAQSSVTIYGKLNAELGKDLGTADKALMDRAGSRLGFRGVEDLGGGLKATFGIEHRFNPASGAANANFWNGYSTAGLQGSFGWVRVGRDYTPAFLMIQNQIDPFGGDTVAHLRDIGMRVGGITKVRSASMVEYHIGMSGFNFGAQIAESNTNGGGKRPVSFAANYAAGPLFVGAGYEDPNGSNDKQWSLGGRYNFGAATVSAGFSKGTTQANADAKGFLVGVNVPVGAADLKAGFASQKVGSTTVSSKLGLGVHYNLSKRTKVFADFGRDSKLATEKTGYDFGVQHNF</sequence>
<evidence type="ECO:0000313" key="14">
    <source>
        <dbReference type="Proteomes" id="UP000672097"/>
    </source>
</evidence>
<evidence type="ECO:0000256" key="11">
    <source>
        <dbReference type="SAM" id="SignalP"/>
    </source>
</evidence>
<dbReference type="PRINTS" id="PR00182">
    <property type="entry name" value="ECOLNEIPORIN"/>
</dbReference>
<keyword evidence="8" id="KW-0626">Porin</keyword>
<dbReference type="PANTHER" id="PTHR34501:SF9">
    <property type="entry name" value="MAJOR OUTER MEMBRANE PROTEIN P.IA"/>
    <property type="match status" value="1"/>
</dbReference>
<evidence type="ECO:0000256" key="8">
    <source>
        <dbReference type="ARBA" id="ARBA00023114"/>
    </source>
</evidence>
<evidence type="ECO:0000256" key="1">
    <source>
        <dbReference type="ARBA" id="ARBA00004571"/>
    </source>
</evidence>
<keyword evidence="10" id="KW-0998">Cell outer membrane</keyword>
<feature type="chain" id="PRO_5046503610" evidence="11">
    <location>
        <begin position="21"/>
        <end position="306"/>
    </location>
</feature>
<dbReference type="InterPro" id="IPR050298">
    <property type="entry name" value="Gram-neg_bact_OMP"/>
</dbReference>
<dbReference type="InterPro" id="IPR023614">
    <property type="entry name" value="Porin_dom_sf"/>
</dbReference>
<evidence type="ECO:0000256" key="2">
    <source>
        <dbReference type="ARBA" id="ARBA00011233"/>
    </source>
</evidence>
<proteinExistence type="predicted"/>
<evidence type="ECO:0000256" key="6">
    <source>
        <dbReference type="ARBA" id="ARBA00022729"/>
    </source>
</evidence>